<protein>
    <submittedName>
        <fullName evidence="1">Uncharacterized protein</fullName>
    </submittedName>
</protein>
<gene>
    <name evidence="1" type="ORF">FH972_021601</name>
</gene>
<organism evidence="1 2">
    <name type="scientific">Carpinus fangiana</name>
    <dbReference type="NCBI Taxonomy" id="176857"/>
    <lineage>
        <taxon>Eukaryota</taxon>
        <taxon>Viridiplantae</taxon>
        <taxon>Streptophyta</taxon>
        <taxon>Embryophyta</taxon>
        <taxon>Tracheophyta</taxon>
        <taxon>Spermatophyta</taxon>
        <taxon>Magnoliopsida</taxon>
        <taxon>eudicotyledons</taxon>
        <taxon>Gunneridae</taxon>
        <taxon>Pentapetalae</taxon>
        <taxon>rosids</taxon>
        <taxon>fabids</taxon>
        <taxon>Fagales</taxon>
        <taxon>Betulaceae</taxon>
        <taxon>Carpinus</taxon>
    </lineage>
</organism>
<dbReference type="EMBL" id="VIBQ01000009">
    <property type="protein sequence ID" value="KAB8337299.1"/>
    <property type="molecule type" value="Genomic_DNA"/>
</dbReference>
<accession>A0A5N6KQD0</accession>
<comment type="caution">
    <text evidence="1">The sequence shown here is derived from an EMBL/GenBank/DDBJ whole genome shotgun (WGS) entry which is preliminary data.</text>
</comment>
<proteinExistence type="predicted"/>
<dbReference type="Proteomes" id="UP000327013">
    <property type="component" value="Unassembled WGS sequence"/>
</dbReference>
<reference evidence="1 2" key="1">
    <citation type="submission" date="2019-06" db="EMBL/GenBank/DDBJ databases">
        <title>A chromosomal-level reference genome of Carpinus fangiana (Coryloideae, Betulaceae).</title>
        <authorList>
            <person name="Yang X."/>
            <person name="Wang Z."/>
            <person name="Zhang L."/>
            <person name="Hao G."/>
            <person name="Liu J."/>
            <person name="Yang Y."/>
        </authorList>
    </citation>
    <scope>NUCLEOTIDE SEQUENCE [LARGE SCALE GENOMIC DNA]</scope>
    <source>
        <strain evidence="1">Cfa_2016G</strain>
        <tissue evidence="1">Leaf</tissue>
    </source>
</reference>
<dbReference type="OrthoDB" id="1721126at2759"/>
<sequence length="52" mass="5896">MARHLHAMLRSRAAIEDENGETCGAYQGSMIATRNFFYASLGLREKDASRKY</sequence>
<evidence type="ECO:0000313" key="1">
    <source>
        <dbReference type="EMBL" id="KAB8337299.1"/>
    </source>
</evidence>
<keyword evidence="2" id="KW-1185">Reference proteome</keyword>
<evidence type="ECO:0000313" key="2">
    <source>
        <dbReference type="Proteomes" id="UP000327013"/>
    </source>
</evidence>
<name>A0A5N6KQD0_9ROSI</name>
<dbReference type="AlphaFoldDB" id="A0A5N6KQD0"/>